<dbReference type="InterPro" id="IPR036889">
    <property type="entry name" value="mOase_MmoB_DmpM_sf"/>
</dbReference>
<keyword evidence="2" id="KW-0560">Oxidoreductase</keyword>
<dbReference type="GO" id="GO:0004497">
    <property type="term" value="F:monooxygenase activity"/>
    <property type="evidence" value="ECO:0007669"/>
    <property type="project" value="UniProtKB-KW"/>
</dbReference>
<evidence type="ECO:0000313" key="2">
    <source>
        <dbReference type="EMBL" id="KEF37486.1"/>
    </source>
</evidence>
<dbReference type="EMBL" id="JJRY01000014">
    <property type="protein sequence ID" value="KEF37486.1"/>
    <property type="molecule type" value="Genomic_DNA"/>
</dbReference>
<gene>
    <name evidence="2" type="ORF">M670_03294</name>
</gene>
<dbReference type="InterPro" id="IPR003454">
    <property type="entry name" value="MOase_MmoB_DmpM"/>
</dbReference>
<dbReference type="GeneID" id="89468998"/>
<accession>A0A072NJ11</accession>
<dbReference type="AlphaFoldDB" id="A0A072NJ11"/>
<comment type="caution">
    <text evidence="2">The sequence shown here is derived from an EMBL/GenBank/DDBJ whole genome shotgun (WGS) entry which is preliminary data.</text>
</comment>
<dbReference type="PATRIC" id="fig|1348973.3.peg.3172"/>
<keyword evidence="2" id="KW-0503">Monooxygenase</keyword>
<proteinExistence type="inferred from homology"/>
<name>A0A072NJ11_SCHAZ</name>
<dbReference type="SUPFAM" id="SSF56029">
    <property type="entry name" value="Monooxygenase (hydroxylase) regulatory protein"/>
    <property type="match status" value="1"/>
</dbReference>
<evidence type="ECO:0000313" key="3">
    <source>
        <dbReference type="Proteomes" id="UP000027936"/>
    </source>
</evidence>
<organism evidence="2 3">
    <name type="scientific">Schinkia azotoformans MEV2011</name>
    <dbReference type="NCBI Taxonomy" id="1348973"/>
    <lineage>
        <taxon>Bacteria</taxon>
        <taxon>Bacillati</taxon>
        <taxon>Bacillota</taxon>
        <taxon>Bacilli</taxon>
        <taxon>Bacillales</taxon>
        <taxon>Bacillaceae</taxon>
        <taxon>Calidifontibacillus/Schinkia group</taxon>
        <taxon>Schinkia</taxon>
    </lineage>
</organism>
<dbReference type="Proteomes" id="UP000027936">
    <property type="component" value="Unassembled WGS sequence"/>
</dbReference>
<sequence length="99" mass="11305">MSVDTVRYVGIDLDTSGGEVIKAIIAAAKDDNTGVEVDDFSTFIKLKAPNELIINRCNVEEHLGRDWSMDELHIYMASYFGFMEEMDDEQLIIRWNNVD</sequence>
<evidence type="ECO:0000256" key="1">
    <source>
        <dbReference type="ARBA" id="ARBA00006313"/>
    </source>
</evidence>
<dbReference type="Gene3D" id="3.90.56.10">
    <property type="entry name" value="Monooxygenase component MmoB/DmpM"/>
    <property type="match status" value="1"/>
</dbReference>
<protein>
    <submittedName>
        <fullName evidence="2">Phenol 2-monooxygenase P2 subunit</fullName>
    </submittedName>
</protein>
<reference evidence="2 3" key="1">
    <citation type="submission" date="2014-04" db="EMBL/GenBank/DDBJ databases">
        <title>Draft genome sequence of Bacillus azotoformans MEV2011, a (co-) denitrifying strain unable to grow in the presence of oxygen.</title>
        <authorList>
            <person name="Nielsen M."/>
            <person name="Schreiber L."/>
            <person name="Finster K."/>
            <person name="Schramm A."/>
        </authorList>
    </citation>
    <scope>NUCLEOTIDE SEQUENCE [LARGE SCALE GENOMIC DNA]</scope>
    <source>
        <strain evidence="2 3">MEV2011</strain>
    </source>
</reference>
<dbReference type="Pfam" id="PF02406">
    <property type="entry name" value="MmoB_DmpM"/>
    <property type="match status" value="1"/>
</dbReference>
<dbReference type="OrthoDB" id="9805636at2"/>
<comment type="similarity">
    <text evidence="1">Belongs to the TmoD/XamoD family.</text>
</comment>
<dbReference type="RefSeq" id="WP_004432265.1">
    <property type="nucleotide sequence ID" value="NZ_JJRY01000014.1"/>
</dbReference>